<comment type="caution">
    <text evidence="3">The sequence shown here is derived from an EMBL/GenBank/DDBJ whole genome shotgun (WGS) entry which is preliminary data.</text>
</comment>
<evidence type="ECO:0000259" key="2">
    <source>
        <dbReference type="Pfam" id="PF01966"/>
    </source>
</evidence>
<dbReference type="SUPFAM" id="SSF109604">
    <property type="entry name" value="HD-domain/PDEase-like"/>
    <property type="match status" value="1"/>
</dbReference>
<dbReference type="CDD" id="cd00077">
    <property type="entry name" value="HDc"/>
    <property type="match status" value="1"/>
</dbReference>
<dbReference type="EMBL" id="BAAASZ010000051">
    <property type="protein sequence ID" value="GAA2465577.1"/>
    <property type="molecule type" value="Genomic_DNA"/>
</dbReference>
<gene>
    <name evidence="3" type="ORF">GCM10010405_57570</name>
</gene>
<feature type="region of interest" description="Disordered" evidence="1">
    <location>
        <begin position="88"/>
        <end position="126"/>
    </location>
</feature>
<name>A0ABN3KLL6_9ACTN</name>
<keyword evidence="4" id="KW-1185">Reference proteome</keyword>
<protein>
    <recommendedName>
        <fullName evidence="2">HD domain-containing protein</fullName>
    </recommendedName>
</protein>
<dbReference type="Gene3D" id="1.10.3210.10">
    <property type="entry name" value="Hypothetical protein af1432"/>
    <property type="match status" value="1"/>
</dbReference>
<proteinExistence type="predicted"/>
<evidence type="ECO:0000313" key="4">
    <source>
        <dbReference type="Proteomes" id="UP001501638"/>
    </source>
</evidence>
<feature type="domain" description="HD" evidence="2">
    <location>
        <begin position="9"/>
        <end position="93"/>
    </location>
</feature>
<dbReference type="InterPro" id="IPR003607">
    <property type="entry name" value="HD/PDEase_dom"/>
</dbReference>
<accession>A0ABN3KLL6</accession>
<sequence>MRTRDGLPEPDLTLLEYAALLHDIGRLSPREPIEGGATEPLEPAERRGIARLGAAVVRRTEVPEEVAAAVERQAGPYREQPVTARIVRTANACEEPTAPGTPRRRNRPRRRRSGCGAPARDHDPRVVEALSRVLARRAASRSESAQSPMTDG</sequence>
<dbReference type="Proteomes" id="UP001501638">
    <property type="component" value="Unassembled WGS sequence"/>
</dbReference>
<dbReference type="Pfam" id="PF01966">
    <property type="entry name" value="HD"/>
    <property type="match status" value="1"/>
</dbReference>
<evidence type="ECO:0000313" key="3">
    <source>
        <dbReference type="EMBL" id="GAA2465577.1"/>
    </source>
</evidence>
<dbReference type="InterPro" id="IPR006674">
    <property type="entry name" value="HD_domain"/>
</dbReference>
<dbReference type="RefSeq" id="WP_344328734.1">
    <property type="nucleotide sequence ID" value="NZ_BAAASZ010000051.1"/>
</dbReference>
<evidence type="ECO:0000256" key="1">
    <source>
        <dbReference type="SAM" id="MobiDB-lite"/>
    </source>
</evidence>
<feature type="compositionally biased region" description="Basic residues" evidence="1">
    <location>
        <begin position="102"/>
        <end position="113"/>
    </location>
</feature>
<reference evidence="3 4" key="1">
    <citation type="journal article" date="2019" name="Int. J. Syst. Evol. Microbiol.">
        <title>The Global Catalogue of Microorganisms (GCM) 10K type strain sequencing project: providing services to taxonomists for standard genome sequencing and annotation.</title>
        <authorList>
            <consortium name="The Broad Institute Genomics Platform"/>
            <consortium name="The Broad Institute Genome Sequencing Center for Infectious Disease"/>
            <person name="Wu L."/>
            <person name="Ma J."/>
        </authorList>
    </citation>
    <scope>NUCLEOTIDE SEQUENCE [LARGE SCALE GENOMIC DNA]</scope>
    <source>
        <strain evidence="3 4">JCM 6305</strain>
    </source>
</reference>
<organism evidence="3 4">
    <name type="scientific">Streptomyces macrosporus</name>
    <dbReference type="NCBI Taxonomy" id="44032"/>
    <lineage>
        <taxon>Bacteria</taxon>
        <taxon>Bacillati</taxon>
        <taxon>Actinomycetota</taxon>
        <taxon>Actinomycetes</taxon>
        <taxon>Kitasatosporales</taxon>
        <taxon>Streptomycetaceae</taxon>
        <taxon>Streptomyces</taxon>
    </lineage>
</organism>